<gene>
    <name evidence="1" type="ORF">EDC52_10891</name>
</gene>
<evidence type="ECO:0000313" key="1">
    <source>
        <dbReference type="EMBL" id="TCV93708.1"/>
    </source>
</evidence>
<dbReference type="Proteomes" id="UP000295719">
    <property type="component" value="Unassembled WGS sequence"/>
</dbReference>
<keyword evidence="2" id="KW-1185">Reference proteome</keyword>
<dbReference type="InterPro" id="IPR007435">
    <property type="entry name" value="DUF484"/>
</dbReference>
<organism evidence="1 2">
    <name type="scientific">Biostraticola tofi</name>
    <dbReference type="NCBI Taxonomy" id="466109"/>
    <lineage>
        <taxon>Bacteria</taxon>
        <taxon>Pseudomonadati</taxon>
        <taxon>Pseudomonadota</taxon>
        <taxon>Gammaproteobacteria</taxon>
        <taxon>Enterobacterales</taxon>
        <taxon>Bruguierivoracaceae</taxon>
        <taxon>Biostraticola</taxon>
    </lineage>
</organism>
<dbReference type="Gene3D" id="3.30.450.40">
    <property type="match status" value="1"/>
</dbReference>
<dbReference type="PANTHER" id="PTHR38765">
    <property type="entry name" value="DUF484 DOMAIN-CONTAINING PROTEIN"/>
    <property type="match status" value="1"/>
</dbReference>
<proteinExistence type="predicted"/>
<evidence type="ECO:0000313" key="2">
    <source>
        <dbReference type="Proteomes" id="UP000295719"/>
    </source>
</evidence>
<evidence type="ECO:0008006" key="3">
    <source>
        <dbReference type="Google" id="ProtNLM"/>
    </source>
</evidence>
<dbReference type="AlphaFoldDB" id="A0A4R3YQ30"/>
<dbReference type="OrthoDB" id="7065511at2"/>
<comment type="caution">
    <text evidence="1">The sequence shown here is derived from an EMBL/GenBank/DDBJ whole genome shotgun (WGS) entry which is preliminary data.</text>
</comment>
<dbReference type="RefSeq" id="WP_131866480.1">
    <property type="nucleotide sequence ID" value="NZ_SMCR01000008.1"/>
</dbReference>
<dbReference type="EMBL" id="SMCR01000008">
    <property type="protein sequence ID" value="TCV93708.1"/>
    <property type="molecule type" value="Genomic_DNA"/>
</dbReference>
<reference evidence="1 2" key="1">
    <citation type="submission" date="2019-03" db="EMBL/GenBank/DDBJ databases">
        <title>Genomic Encyclopedia of Type Strains, Phase IV (KMG-IV): sequencing the most valuable type-strain genomes for metagenomic binning, comparative biology and taxonomic classification.</title>
        <authorList>
            <person name="Goeker M."/>
        </authorList>
    </citation>
    <scope>NUCLEOTIDE SEQUENCE [LARGE SCALE GENOMIC DNA]</scope>
    <source>
        <strain evidence="1 2">DSM 19580</strain>
    </source>
</reference>
<dbReference type="PANTHER" id="PTHR38765:SF1">
    <property type="entry name" value="DUF484 DOMAIN-CONTAINING PROTEIN"/>
    <property type="match status" value="1"/>
</dbReference>
<dbReference type="InterPro" id="IPR029016">
    <property type="entry name" value="GAF-like_dom_sf"/>
</dbReference>
<name>A0A4R3YQ30_9GAMM</name>
<accession>A0A4R3YQ30</accession>
<dbReference type="Pfam" id="PF04340">
    <property type="entry name" value="DUF484"/>
    <property type="match status" value="1"/>
</dbReference>
<dbReference type="NCBIfam" id="NF008203">
    <property type="entry name" value="PRK10963.1"/>
    <property type="match status" value="1"/>
</dbReference>
<sequence>MKQVPEQSQAAALLDDETVARFLLDNPDFFIRNARQVEQMRVPHPVQGAVSLVEWQLGRQRSHIRQLEEDITQLMAQASINEPLFYRLLRLQSDLAAARSLRALLDSLQSWARGLGLAGADVRLFTDKWRLGAPSDFYHLGLSRSQFEPLRIQRLGQQNHYLGKLNGPELLQLLPQARQVGSVALSMLGDHGDLGVLIFSSRDSQHYQDGQGTVLLQQLAILLPGLLERWVSRA</sequence>
<protein>
    <recommendedName>
        <fullName evidence="3">DUF484 family protein</fullName>
    </recommendedName>
</protein>